<dbReference type="EMBL" id="CAJVAF010000214">
    <property type="protein sequence ID" value="CAG7591702.1"/>
    <property type="molecule type" value="Genomic_DNA"/>
</dbReference>
<keyword evidence="4" id="KW-1185">Reference proteome</keyword>
<organism evidence="3 4">
    <name type="scientific">Hyalomma marginatum</name>
    <dbReference type="NCBI Taxonomy" id="34627"/>
    <lineage>
        <taxon>Eukaryota</taxon>
        <taxon>Metazoa</taxon>
        <taxon>Ecdysozoa</taxon>
        <taxon>Arthropoda</taxon>
        <taxon>Chelicerata</taxon>
        <taxon>Arachnida</taxon>
        <taxon>Acari</taxon>
        <taxon>Parasitiformes</taxon>
        <taxon>Ixodida</taxon>
        <taxon>Ixodoidea</taxon>
        <taxon>Ixodidae</taxon>
        <taxon>Hyalomminae</taxon>
        <taxon>Hyalomma</taxon>
    </lineage>
</organism>
<feature type="domain" description="Ancillary SecYEG translocon subunit/Cell division coordinator CpoB TPR" evidence="2">
    <location>
        <begin position="22"/>
        <end position="190"/>
    </location>
</feature>
<dbReference type="Pfam" id="PF09976">
    <property type="entry name" value="TPR_21"/>
    <property type="match status" value="1"/>
</dbReference>
<dbReference type="Proteomes" id="UP000837675">
    <property type="component" value="Unassembled WGS sequence"/>
</dbReference>
<keyword evidence="1" id="KW-1133">Transmembrane helix</keyword>
<gene>
    <name evidence="3" type="ORF">MHYMCMPASI_00467</name>
</gene>
<evidence type="ECO:0000313" key="3">
    <source>
        <dbReference type="EMBL" id="CAG7591702.1"/>
    </source>
</evidence>
<dbReference type="AlphaFoldDB" id="A0A8S4C3S8"/>
<proteinExistence type="predicted"/>
<keyword evidence="1" id="KW-0812">Transmembrane</keyword>
<accession>A0A8S4C3S8</accession>
<name>A0A8S4C3S8_9ACAR</name>
<evidence type="ECO:0000259" key="2">
    <source>
        <dbReference type="Pfam" id="PF09976"/>
    </source>
</evidence>
<keyword evidence="1" id="KW-0472">Membrane</keyword>
<evidence type="ECO:0000313" key="4">
    <source>
        <dbReference type="Proteomes" id="UP000837675"/>
    </source>
</evidence>
<protein>
    <submittedName>
        <fullName evidence="3">Tetratricopeptide repeat protein</fullName>
    </submittedName>
</protein>
<reference evidence="3" key="1">
    <citation type="submission" date="2021-06" db="EMBL/GenBank/DDBJ databases">
        <authorList>
            <person name="Nardi T."/>
            <person name="Nardi T."/>
        </authorList>
    </citation>
    <scope>NUCLEOTIDE SEQUENCE</scope>
</reference>
<sequence length="217" mass="24680">MTDILDSVIEDLKQEKIHTAMRRYGKFLILLIVLLLICGLLFNWWKAHKENLLHAEAAEYIKAHHFLNKVTSQQMLQEGVGRLEKLLEGNTVYATVAALNLANIHDAMGNFNKAAHIYGTIEGNKHVDQSLRAFSGLMRIASYLRAEKITNEEGLKMLQERHRVPTFSYSRQLLEASLLIQDNKKDKARALLDNTRVTAFKDQQNSIPALLSTLVID</sequence>
<feature type="transmembrane region" description="Helical" evidence="1">
    <location>
        <begin position="27"/>
        <end position="45"/>
    </location>
</feature>
<dbReference type="InterPro" id="IPR018704">
    <property type="entry name" value="SecYEG/CpoB_TPR"/>
</dbReference>
<comment type="caution">
    <text evidence="3">The sequence shown here is derived from an EMBL/GenBank/DDBJ whole genome shotgun (WGS) entry which is preliminary data.</text>
</comment>
<evidence type="ECO:0000256" key="1">
    <source>
        <dbReference type="SAM" id="Phobius"/>
    </source>
</evidence>